<dbReference type="SUPFAM" id="SSF56112">
    <property type="entry name" value="Protein kinase-like (PK-like)"/>
    <property type="match status" value="1"/>
</dbReference>
<evidence type="ECO:0000313" key="3">
    <source>
        <dbReference type="Proteomes" id="UP000287224"/>
    </source>
</evidence>
<dbReference type="AlphaFoldDB" id="A0A401ZIJ6"/>
<reference evidence="3" key="1">
    <citation type="submission" date="2018-12" db="EMBL/GenBank/DDBJ databases">
        <title>Tengunoibacter tsumagoiensis gen. nov., sp. nov., Dictyobacter kobayashii sp. nov., D. alpinus sp. nov., and D. joshuensis sp. nov. and description of Dictyobacteraceae fam. nov. within the order Ktedonobacterales isolated from Tengu-no-mugimeshi.</title>
        <authorList>
            <person name="Wang C.M."/>
            <person name="Zheng Y."/>
            <person name="Sakai Y."/>
            <person name="Toyoda A."/>
            <person name="Minakuchi Y."/>
            <person name="Abe K."/>
            <person name="Yokota A."/>
            <person name="Yabe S."/>
        </authorList>
    </citation>
    <scope>NUCLEOTIDE SEQUENCE [LARGE SCALE GENOMIC DNA]</scope>
    <source>
        <strain evidence="3">S-27</strain>
    </source>
</reference>
<sequence length="336" mass="36849">MNTTQVVHLCAMAGLGEPLEEPQAVTGGLLHRVWRLKTNAGTFVLKQLNAALLQRPGVHHAYRLSEQISGEMAARGIPAVTALAHGAGDVLYELDDMTLLIYKWVDGPVLSTESVTLEQVRQVGALLARMHALNLRLPGVQPLEWTHFEDEDWDILTFQASDLNLAWANPVRSVLPRLLEWTRAYEEAGKALSQHMLVSHTHCDPSNVIWSDSRTPWLIDWEAAGLVNPTMELVGAALTWSGLLTGEGSKERFTALLTAYRDAGGTIVSSGQDAINGYMGTLLGWLLFNMRRTLGESVASEEEQLIGIRETTSTLASLRILATHASTWATLLDACH</sequence>
<comment type="caution">
    <text evidence="2">The sequence shown here is derived from an EMBL/GenBank/DDBJ whole genome shotgun (WGS) entry which is preliminary data.</text>
</comment>
<dbReference type="Gene3D" id="3.90.1200.10">
    <property type="match status" value="1"/>
</dbReference>
<protein>
    <recommendedName>
        <fullName evidence="1">Aminoglycoside phosphotransferase domain-containing protein</fullName>
    </recommendedName>
</protein>
<dbReference type="InterPro" id="IPR002575">
    <property type="entry name" value="Aminoglycoside_PTrfase"/>
</dbReference>
<evidence type="ECO:0000313" key="2">
    <source>
        <dbReference type="EMBL" id="GCE06672.1"/>
    </source>
</evidence>
<dbReference type="InterPro" id="IPR011009">
    <property type="entry name" value="Kinase-like_dom_sf"/>
</dbReference>
<organism evidence="2 3">
    <name type="scientific">Dictyobacter aurantiacus</name>
    <dbReference type="NCBI Taxonomy" id="1936993"/>
    <lineage>
        <taxon>Bacteria</taxon>
        <taxon>Bacillati</taxon>
        <taxon>Chloroflexota</taxon>
        <taxon>Ktedonobacteria</taxon>
        <taxon>Ktedonobacterales</taxon>
        <taxon>Dictyobacteraceae</taxon>
        <taxon>Dictyobacter</taxon>
    </lineage>
</organism>
<dbReference type="Pfam" id="PF01636">
    <property type="entry name" value="APH"/>
    <property type="match status" value="1"/>
</dbReference>
<dbReference type="EMBL" id="BIFQ01000001">
    <property type="protein sequence ID" value="GCE06672.1"/>
    <property type="molecule type" value="Genomic_DNA"/>
</dbReference>
<feature type="domain" description="Aminoglycoside phosphotransferase" evidence="1">
    <location>
        <begin position="23"/>
        <end position="256"/>
    </location>
</feature>
<evidence type="ECO:0000259" key="1">
    <source>
        <dbReference type="Pfam" id="PF01636"/>
    </source>
</evidence>
<dbReference type="RefSeq" id="WP_126597596.1">
    <property type="nucleotide sequence ID" value="NZ_BIFQ01000001.1"/>
</dbReference>
<dbReference type="Proteomes" id="UP000287224">
    <property type="component" value="Unassembled WGS sequence"/>
</dbReference>
<name>A0A401ZIJ6_9CHLR</name>
<gene>
    <name evidence="2" type="ORF">KDAU_40010</name>
</gene>
<accession>A0A401ZIJ6</accession>
<proteinExistence type="predicted"/>
<keyword evidence="3" id="KW-1185">Reference proteome</keyword>
<dbReference type="OrthoDB" id="2352890at2"/>